<evidence type="ECO:0000256" key="9">
    <source>
        <dbReference type="SAM" id="Phobius"/>
    </source>
</evidence>
<evidence type="ECO:0000313" key="10">
    <source>
        <dbReference type="EMBL" id="KAG8467075.1"/>
    </source>
</evidence>
<dbReference type="InterPro" id="IPR016817">
    <property type="entry name" value="MannP-dilichol_defect-1"/>
</dbReference>
<evidence type="ECO:0000256" key="8">
    <source>
        <dbReference type="PIRNR" id="PIRNR023381"/>
    </source>
</evidence>
<dbReference type="SMART" id="SM00679">
    <property type="entry name" value="CTNS"/>
    <property type="match status" value="2"/>
</dbReference>
<keyword evidence="4" id="KW-0677">Repeat</keyword>
<dbReference type="PANTHER" id="PTHR12226">
    <property type="entry name" value="MANNOSE-P-DOLICHOL UTILIZATION DEFECT 1 LEC35 -RELATED"/>
    <property type="match status" value="1"/>
</dbReference>
<organism evidence="10 11">
    <name type="scientific">Diacronema lutheri</name>
    <name type="common">Unicellular marine alga</name>
    <name type="synonym">Monochrysis lutheri</name>
    <dbReference type="NCBI Taxonomy" id="2081491"/>
    <lineage>
        <taxon>Eukaryota</taxon>
        <taxon>Haptista</taxon>
        <taxon>Haptophyta</taxon>
        <taxon>Pavlovophyceae</taxon>
        <taxon>Pavlovales</taxon>
        <taxon>Pavlovaceae</taxon>
        <taxon>Diacronema</taxon>
    </lineage>
</organism>
<comment type="caution">
    <text evidence="10">The sequence shown here is derived from an EMBL/GenBank/DDBJ whole genome shotgun (WGS) entry which is preliminary data.</text>
</comment>
<dbReference type="OrthoDB" id="271506at2759"/>
<dbReference type="PANTHER" id="PTHR12226:SF2">
    <property type="entry name" value="MANNOSE-P-DOLICHOL UTILIZATION DEFECT 1 PROTEIN"/>
    <property type="match status" value="1"/>
</dbReference>
<comment type="subcellular location">
    <subcellularLocation>
        <location evidence="1 8">Membrane</location>
        <topology evidence="1 8">Multi-pass membrane protein</topology>
    </subcellularLocation>
</comment>
<dbReference type="AlphaFoldDB" id="A0A8J6CEM9"/>
<evidence type="ECO:0000256" key="5">
    <source>
        <dbReference type="ARBA" id="ARBA00022989"/>
    </source>
</evidence>
<accession>A0A8J6CEM9</accession>
<dbReference type="PIRSF" id="PIRSF023381">
    <property type="entry name" value="MannP-dilichol_defect-1p"/>
    <property type="match status" value="1"/>
</dbReference>
<dbReference type="GO" id="GO:0016020">
    <property type="term" value="C:membrane"/>
    <property type="evidence" value="ECO:0007669"/>
    <property type="project" value="UniProtKB-SubCell"/>
</dbReference>
<dbReference type="EMBL" id="JAGTXO010000006">
    <property type="protein sequence ID" value="KAG8467075.1"/>
    <property type="molecule type" value="Genomic_DNA"/>
</dbReference>
<dbReference type="Gene3D" id="1.20.1280.290">
    <property type="match status" value="2"/>
</dbReference>
<evidence type="ECO:0000256" key="4">
    <source>
        <dbReference type="ARBA" id="ARBA00022737"/>
    </source>
</evidence>
<dbReference type="Pfam" id="PF04193">
    <property type="entry name" value="PQ-loop"/>
    <property type="match status" value="2"/>
</dbReference>
<name>A0A8J6CEM9_DIALT</name>
<sequence length="274" mass="29294">MADYVLGIVPRRCMETMFIGGSVLHPAGLNELLDVACLKLIASKLIGYTMFAVSAVVKVPQILAFVSSGSVSGISSAYVHLELTSTIFSCCYNTLKGNPISTWGEMLNICAQNGVILLLYYHFSNSFGARALVSISFHIATAYVLLNNMLPDLQLPRLACEPLLPTMPSACDVLPGQQLMAVVPSLIILASRAPQIALNFSQGHTGQLSLATSTLFFLGNAARLFTTLTEVDDPVLLAGVLVGLLLNGVLVLQLVAFRAATARYTDEQRKAKAS</sequence>
<gene>
    <name evidence="10" type="ORF">KFE25_000391</name>
</gene>
<evidence type="ECO:0000256" key="1">
    <source>
        <dbReference type="ARBA" id="ARBA00004141"/>
    </source>
</evidence>
<evidence type="ECO:0000256" key="7">
    <source>
        <dbReference type="ARBA" id="ARBA00038475"/>
    </source>
</evidence>
<evidence type="ECO:0000313" key="11">
    <source>
        <dbReference type="Proteomes" id="UP000751190"/>
    </source>
</evidence>
<evidence type="ECO:0000256" key="3">
    <source>
        <dbReference type="ARBA" id="ARBA00022692"/>
    </source>
</evidence>
<keyword evidence="5 8" id="KW-1133">Transmembrane helix</keyword>
<keyword evidence="11" id="KW-1185">Reference proteome</keyword>
<reference evidence="10" key="1">
    <citation type="submission" date="2021-05" db="EMBL/GenBank/DDBJ databases">
        <title>The genome of the haptophyte Pavlova lutheri (Diacronema luteri, Pavlovales) - a model for lipid biosynthesis in eukaryotic algae.</title>
        <authorList>
            <person name="Hulatt C.J."/>
            <person name="Posewitz M.C."/>
        </authorList>
    </citation>
    <scope>NUCLEOTIDE SEQUENCE</scope>
    <source>
        <strain evidence="10">NIVA-4/92</strain>
    </source>
</reference>
<protein>
    <recommendedName>
        <fullName evidence="8">Mannose-P-dolichol utilization defect 1 protein homolog</fullName>
    </recommendedName>
</protein>
<keyword evidence="2" id="KW-0813">Transport</keyword>
<dbReference type="InterPro" id="IPR006603">
    <property type="entry name" value="PQ-loop_rpt"/>
</dbReference>
<keyword evidence="6 8" id="KW-0472">Membrane</keyword>
<dbReference type="Proteomes" id="UP000751190">
    <property type="component" value="Unassembled WGS sequence"/>
</dbReference>
<keyword evidence="3 8" id="KW-0812">Transmembrane</keyword>
<evidence type="ECO:0000256" key="2">
    <source>
        <dbReference type="ARBA" id="ARBA00022448"/>
    </source>
</evidence>
<feature type="transmembrane region" description="Helical" evidence="9">
    <location>
        <begin position="235"/>
        <end position="260"/>
    </location>
</feature>
<evidence type="ECO:0000256" key="6">
    <source>
        <dbReference type="ARBA" id="ARBA00023136"/>
    </source>
</evidence>
<dbReference type="OMA" id="WAERLFT"/>
<proteinExistence type="inferred from homology"/>
<comment type="similarity">
    <text evidence="7 8">Belongs to the MPDU1 (TC 2.A.43.3) family.</text>
</comment>